<sequence>PLGKAFFAKGGDVVFHGDPAARALNVEEGGAVEFAKVPPDAEHQHGDEGGKERGNDRGVAAKGSERALFDQPYVLGRAGAHIQKAGVVGNGEQYAFSYQRQVGRAEDGPVARVEQQAKGAAAYQCGDHPVTRQEHDRVHDECPGYHGGGEDETDGVVRPPVETP</sequence>
<feature type="compositionally biased region" description="Basic and acidic residues" evidence="1">
    <location>
        <begin position="129"/>
        <end position="143"/>
    </location>
</feature>
<dbReference type="EMBL" id="JX465209">
    <property type="protein sequence ID" value="AFS65210.1"/>
    <property type="molecule type" value="Genomic_DNA"/>
</dbReference>
<feature type="compositionally biased region" description="Basic and acidic residues" evidence="1">
    <location>
        <begin position="39"/>
        <end position="56"/>
    </location>
</feature>
<evidence type="ECO:0000313" key="2">
    <source>
        <dbReference type="EMBL" id="AFS65210.1"/>
    </source>
</evidence>
<feature type="non-terminal residue" evidence="2">
    <location>
        <position position="1"/>
    </location>
</feature>
<evidence type="ECO:0000256" key="1">
    <source>
        <dbReference type="SAM" id="MobiDB-lite"/>
    </source>
</evidence>
<name>K0A0X1_9BACT</name>
<dbReference type="GO" id="GO:0004497">
    <property type="term" value="F:monooxygenase activity"/>
    <property type="evidence" value="ECO:0007669"/>
    <property type="project" value="UniProtKB-KW"/>
</dbReference>
<feature type="non-terminal residue" evidence="2">
    <location>
        <position position="164"/>
    </location>
</feature>
<proteinExistence type="predicted"/>
<organism evidence="2">
    <name type="scientific">uncultured ammonia-oxidizing bacterium</name>
    <dbReference type="NCBI Taxonomy" id="933470"/>
    <lineage>
        <taxon>Bacteria</taxon>
        <taxon>environmental samples</taxon>
    </lineage>
</organism>
<reference evidence="2" key="1">
    <citation type="submission" date="2012-07" db="EMBL/GenBank/DDBJ databases">
        <title>Factors Shaping Spatial and Temporal Variations of Nitrogen-Cycling Microbial Communities in Hypernutrified Estuarine Sediments (Laizhou Bay, China).</title>
        <authorList>
            <person name="Zhang X."/>
        </authorList>
    </citation>
    <scope>NUCLEOTIDE SEQUENCE</scope>
</reference>
<keyword evidence="2" id="KW-0560">Oxidoreductase</keyword>
<accession>K0A0X1</accession>
<protein>
    <submittedName>
        <fullName evidence="2">Ammonia monooxygenase subunit A</fullName>
    </submittedName>
</protein>
<feature type="region of interest" description="Disordered" evidence="1">
    <location>
        <begin position="122"/>
        <end position="164"/>
    </location>
</feature>
<keyword evidence="2" id="KW-0503">Monooxygenase</keyword>
<dbReference type="AlphaFoldDB" id="K0A0X1"/>
<gene>
    <name evidence="2" type="primary">amoA</name>
</gene>
<feature type="region of interest" description="Disordered" evidence="1">
    <location>
        <begin position="36"/>
        <end position="60"/>
    </location>
</feature>